<feature type="region of interest" description="Disordered" evidence="1">
    <location>
        <begin position="194"/>
        <end position="273"/>
    </location>
</feature>
<keyword evidence="3" id="KW-1185">Reference proteome</keyword>
<evidence type="ECO:0000313" key="3">
    <source>
        <dbReference type="Proteomes" id="UP001172673"/>
    </source>
</evidence>
<gene>
    <name evidence="2" type="ORF">H2200_009460</name>
</gene>
<feature type="compositionally biased region" description="Basic and acidic residues" evidence="1">
    <location>
        <begin position="223"/>
        <end position="244"/>
    </location>
</feature>
<evidence type="ECO:0000313" key="2">
    <source>
        <dbReference type="EMBL" id="KAJ9606499.1"/>
    </source>
</evidence>
<protein>
    <recommendedName>
        <fullName evidence="4">AB hydrolase-1 domain-containing protein</fullName>
    </recommendedName>
</protein>
<dbReference type="InterPro" id="IPR029058">
    <property type="entry name" value="AB_hydrolase_fold"/>
</dbReference>
<organism evidence="2 3">
    <name type="scientific">Cladophialophora chaetospira</name>
    <dbReference type="NCBI Taxonomy" id="386627"/>
    <lineage>
        <taxon>Eukaryota</taxon>
        <taxon>Fungi</taxon>
        <taxon>Dikarya</taxon>
        <taxon>Ascomycota</taxon>
        <taxon>Pezizomycotina</taxon>
        <taxon>Eurotiomycetes</taxon>
        <taxon>Chaetothyriomycetidae</taxon>
        <taxon>Chaetothyriales</taxon>
        <taxon>Herpotrichiellaceae</taxon>
        <taxon>Cladophialophora</taxon>
    </lineage>
</organism>
<name>A0AA38X457_9EURO</name>
<dbReference type="PANTHER" id="PTHR42103:SF2">
    <property type="entry name" value="AB HYDROLASE-1 DOMAIN-CONTAINING PROTEIN"/>
    <property type="match status" value="1"/>
</dbReference>
<dbReference type="EMBL" id="JAPDRK010000014">
    <property type="protein sequence ID" value="KAJ9606499.1"/>
    <property type="molecule type" value="Genomic_DNA"/>
</dbReference>
<proteinExistence type="predicted"/>
<reference evidence="2" key="1">
    <citation type="submission" date="2022-10" db="EMBL/GenBank/DDBJ databases">
        <title>Culturing micro-colonial fungi from biological soil crusts in the Mojave desert and describing Neophaeococcomyces mojavensis, and introducing the new genera and species Taxawa tesnikishii.</title>
        <authorList>
            <person name="Kurbessoian T."/>
            <person name="Stajich J.E."/>
        </authorList>
    </citation>
    <scope>NUCLEOTIDE SEQUENCE</scope>
    <source>
        <strain evidence="2">TK_41</strain>
    </source>
</reference>
<evidence type="ECO:0000256" key="1">
    <source>
        <dbReference type="SAM" id="MobiDB-lite"/>
    </source>
</evidence>
<sequence>MSFPKPNAAFKIPSIHDDVELDCRIYYPRRTENNSKVFGRGFAIVAHPYAPLGGCYDDPVVALIGSVLLLHGFVLATFNFRGASGSAGRTSWSGKPELSDYVSIYGFMLHYINAVFHTGAAENMCPAEEPILILGGYSYGSMIASHLPRRDIVVDLFKSAGPDSAETEIKHRAEDLSRDARAYFEMHSASATLTLPSSTSRRGKEPPRKPKSGVTMGGYESARISRESSRRSVDGERIRQSLDKVRRKIGSQPNSPSIPSSATVTQPSTPPAESAPMVLPEVAYLIVSPILSVAAGFTTMFSKLRFTMKSRQVGTISEDEFQELSSHPCCCLYGNKDAFTSVRKLQKWVAGLRSRPGSQFTSIEADAGHFWHEESGIVQLKQGLAEFCEVLTIPRSEIVQGDAGHIEKVAPSNSTEGAAKSAER</sequence>
<evidence type="ECO:0008006" key="4">
    <source>
        <dbReference type="Google" id="ProtNLM"/>
    </source>
</evidence>
<dbReference type="Proteomes" id="UP001172673">
    <property type="component" value="Unassembled WGS sequence"/>
</dbReference>
<dbReference type="SUPFAM" id="SSF53474">
    <property type="entry name" value="alpha/beta-Hydrolases"/>
    <property type="match status" value="1"/>
</dbReference>
<dbReference type="AlphaFoldDB" id="A0AA38X457"/>
<accession>A0AA38X457</accession>
<feature type="compositionally biased region" description="Polar residues" evidence="1">
    <location>
        <begin position="251"/>
        <end position="267"/>
    </location>
</feature>
<comment type="caution">
    <text evidence="2">The sequence shown here is derived from an EMBL/GenBank/DDBJ whole genome shotgun (WGS) entry which is preliminary data.</text>
</comment>
<dbReference type="PANTHER" id="PTHR42103">
    <property type="entry name" value="ALPHA/BETA-HYDROLASES SUPERFAMILY PROTEIN"/>
    <property type="match status" value="1"/>
</dbReference>
<dbReference type="Gene3D" id="3.40.50.1820">
    <property type="entry name" value="alpha/beta hydrolase"/>
    <property type="match status" value="1"/>
</dbReference>